<reference evidence="2 3" key="1">
    <citation type="submission" date="2021-08" db="EMBL/GenBank/DDBJ databases">
        <title>Caldovatus sediminis gen. nov., sp. nov., a moderately thermophilic bacterium isolated from a hot spring.</title>
        <authorList>
            <person name="Hu C.-J."/>
            <person name="Li W.-J."/>
            <person name="Xian W.-D."/>
        </authorList>
    </citation>
    <scope>NUCLEOTIDE SEQUENCE [LARGE SCALE GENOMIC DNA]</scope>
    <source>
        <strain evidence="2 3">SYSU G05006</strain>
    </source>
</reference>
<organism evidence="2 3">
    <name type="scientific">Caldovatus aquaticus</name>
    <dbReference type="NCBI Taxonomy" id="2865671"/>
    <lineage>
        <taxon>Bacteria</taxon>
        <taxon>Pseudomonadati</taxon>
        <taxon>Pseudomonadota</taxon>
        <taxon>Alphaproteobacteria</taxon>
        <taxon>Acetobacterales</taxon>
        <taxon>Roseomonadaceae</taxon>
        <taxon>Caldovatus</taxon>
    </lineage>
</organism>
<feature type="transmembrane region" description="Helical" evidence="1">
    <location>
        <begin position="45"/>
        <end position="75"/>
    </location>
</feature>
<keyword evidence="1" id="KW-0812">Transmembrane</keyword>
<proteinExistence type="predicted"/>
<keyword evidence="3" id="KW-1185">Reference proteome</keyword>
<comment type="caution">
    <text evidence="2">The sequence shown here is derived from an EMBL/GenBank/DDBJ whole genome shotgun (WGS) entry which is preliminary data.</text>
</comment>
<sequence>MSAIGTALRWSTGLAATGAAGAAAVPVAANPDLFVACLPPAAPALSLSCLGAVGLDLAAMLGVIAGILAALGALARSVQERIEDRLLAAEVRAAVARSLGGSERHEP</sequence>
<accession>A0ABS7F3Z9</accession>
<gene>
    <name evidence="2" type="ORF">K1J50_12290</name>
</gene>
<dbReference type="Proteomes" id="UP001519924">
    <property type="component" value="Unassembled WGS sequence"/>
</dbReference>
<keyword evidence="1" id="KW-1133">Transmembrane helix</keyword>
<name>A0ABS7F3Z9_9PROT</name>
<dbReference type="RefSeq" id="WP_220118008.1">
    <property type="nucleotide sequence ID" value="NZ_JAHZUY010000035.1"/>
</dbReference>
<keyword evidence="1" id="KW-0472">Membrane</keyword>
<evidence type="ECO:0000256" key="1">
    <source>
        <dbReference type="SAM" id="Phobius"/>
    </source>
</evidence>
<evidence type="ECO:0000313" key="2">
    <source>
        <dbReference type="EMBL" id="MBW8270263.1"/>
    </source>
</evidence>
<dbReference type="EMBL" id="JAHZUY010000035">
    <property type="protein sequence ID" value="MBW8270263.1"/>
    <property type="molecule type" value="Genomic_DNA"/>
</dbReference>
<protein>
    <submittedName>
        <fullName evidence="2">Uncharacterized protein</fullName>
    </submittedName>
</protein>
<evidence type="ECO:0000313" key="3">
    <source>
        <dbReference type="Proteomes" id="UP001519924"/>
    </source>
</evidence>